<dbReference type="AlphaFoldDB" id="A0A4U5X208"/>
<dbReference type="SUPFAM" id="SSF49785">
    <property type="entry name" value="Galactose-binding domain-like"/>
    <property type="match status" value="1"/>
</dbReference>
<sequence>MQHPFLDRNAEGVRWIEEGTWWYRAAFDRSEADDRLVLPLLDTVATMWLNRRLLGRHASASGPQSSTFASTSAITTNC</sequence>
<feature type="compositionally biased region" description="Low complexity" evidence="2">
    <location>
        <begin position="65"/>
        <end position="78"/>
    </location>
</feature>
<evidence type="ECO:0000256" key="2">
    <source>
        <dbReference type="SAM" id="MobiDB-lite"/>
    </source>
</evidence>
<dbReference type="RefSeq" id="WP_137301578.1">
    <property type="nucleotide sequence ID" value="NZ_BMVD01000008.1"/>
</dbReference>
<dbReference type="Proteomes" id="UP000308632">
    <property type="component" value="Unassembled WGS sequence"/>
</dbReference>
<name>A0A4U5X208_STRGB</name>
<dbReference type="InterPro" id="IPR054593">
    <property type="entry name" value="Beta-mannosidase-like_N2"/>
</dbReference>
<evidence type="ECO:0000256" key="1">
    <source>
        <dbReference type="ARBA" id="ARBA00022801"/>
    </source>
</evidence>
<feature type="region of interest" description="Disordered" evidence="2">
    <location>
        <begin position="57"/>
        <end position="78"/>
    </location>
</feature>
<accession>A0A4U5X208</accession>
<evidence type="ECO:0000259" key="3">
    <source>
        <dbReference type="Pfam" id="PF22666"/>
    </source>
</evidence>
<evidence type="ECO:0000313" key="5">
    <source>
        <dbReference type="Proteomes" id="UP000308632"/>
    </source>
</evidence>
<organism evidence="4 5">
    <name type="scientific">Streptomyces galbus</name>
    <dbReference type="NCBI Taxonomy" id="33898"/>
    <lineage>
        <taxon>Bacteria</taxon>
        <taxon>Bacillati</taxon>
        <taxon>Actinomycetota</taxon>
        <taxon>Actinomycetes</taxon>
        <taxon>Kitasatosporales</taxon>
        <taxon>Streptomycetaceae</taxon>
        <taxon>Streptomyces</taxon>
    </lineage>
</organism>
<dbReference type="Pfam" id="PF22666">
    <property type="entry name" value="Glyco_hydro_2_N2"/>
    <property type="match status" value="1"/>
</dbReference>
<keyword evidence="1" id="KW-0378">Hydrolase</keyword>
<dbReference type="Gene3D" id="2.60.120.260">
    <property type="entry name" value="Galactose-binding domain-like"/>
    <property type="match status" value="1"/>
</dbReference>
<protein>
    <recommendedName>
        <fullName evidence="3">Beta-mannosidase-like galactose-binding domain-containing protein</fullName>
    </recommendedName>
</protein>
<comment type="caution">
    <text evidence="4">The sequence shown here is derived from an EMBL/GenBank/DDBJ whole genome shotgun (WGS) entry which is preliminary data.</text>
</comment>
<feature type="domain" description="Beta-mannosidase-like galactose-binding" evidence="3">
    <location>
        <begin position="1"/>
        <end position="56"/>
    </location>
</feature>
<dbReference type="InterPro" id="IPR008979">
    <property type="entry name" value="Galactose-bd-like_sf"/>
</dbReference>
<reference evidence="4 5" key="1">
    <citation type="submission" date="2019-04" db="EMBL/GenBank/DDBJ databases">
        <title>Streptomyces lasaliensis sp.nov., an Actinomycete isolated from soil which produces the polyether antibiotic lasalocid.</title>
        <authorList>
            <person name="Erwin G."/>
            <person name="Haber C."/>
        </authorList>
    </citation>
    <scope>NUCLEOTIDE SEQUENCE [LARGE SCALE GENOMIC DNA]</scope>
    <source>
        <strain evidence="4 5">DSM 40089</strain>
    </source>
</reference>
<dbReference type="GO" id="GO:0004553">
    <property type="term" value="F:hydrolase activity, hydrolyzing O-glycosyl compounds"/>
    <property type="evidence" value="ECO:0007669"/>
    <property type="project" value="UniProtKB-ARBA"/>
</dbReference>
<proteinExistence type="predicted"/>
<gene>
    <name evidence="4" type="ORF">E4U92_18675</name>
</gene>
<evidence type="ECO:0000313" key="4">
    <source>
        <dbReference type="EMBL" id="TKT08041.1"/>
    </source>
</evidence>
<dbReference type="EMBL" id="SZPR01000015">
    <property type="protein sequence ID" value="TKT08041.1"/>
    <property type="molecule type" value="Genomic_DNA"/>
</dbReference>